<dbReference type="InterPro" id="IPR002933">
    <property type="entry name" value="Peptidase_M20"/>
</dbReference>
<keyword evidence="2" id="KW-0645">Protease</keyword>
<evidence type="ECO:0000256" key="8">
    <source>
        <dbReference type="PIRSR" id="PIRSR037242-3"/>
    </source>
</evidence>
<feature type="binding site" description="in other chain" evidence="7">
    <location>
        <position position="449"/>
    </location>
    <ligand>
        <name>substrate</name>
        <note>ligand shared between homodimeric partners</note>
    </ligand>
</feature>
<evidence type="ECO:0000256" key="2">
    <source>
        <dbReference type="ARBA" id="ARBA00022670"/>
    </source>
</evidence>
<feature type="active site" description="Proton acceptor" evidence="6">
    <location>
        <position position="170"/>
    </location>
</feature>
<reference evidence="12" key="1">
    <citation type="submission" date="2022-11" db="UniProtKB">
        <authorList>
            <consortium name="WormBaseParasite"/>
        </authorList>
    </citation>
    <scope>IDENTIFICATION</scope>
</reference>
<feature type="active site" evidence="6">
    <location>
        <position position="105"/>
    </location>
</feature>
<dbReference type="PANTHER" id="PTHR43270:SF4">
    <property type="entry name" value="CARNOSINE DIPEPTIDASE 2, ISOFORM A"/>
    <property type="match status" value="1"/>
</dbReference>
<dbReference type="InterPro" id="IPR017153">
    <property type="entry name" value="CNDP/DUG1"/>
</dbReference>
<name>A0A914CJR5_9BILA</name>
<comment type="similarity">
    <text evidence="1">Belongs to the peptidase M20A family.</text>
</comment>
<evidence type="ECO:0000256" key="4">
    <source>
        <dbReference type="ARBA" id="ARBA00022801"/>
    </source>
</evidence>
<accession>A0A914CJR5</accession>
<evidence type="ECO:0000259" key="10">
    <source>
        <dbReference type="Pfam" id="PF07687"/>
    </source>
</evidence>
<feature type="binding site" evidence="8">
    <location>
        <position position="103"/>
    </location>
    <ligand>
        <name>Mn(2+)</name>
        <dbReference type="ChEBI" id="CHEBI:29035"/>
        <label>2</label>
    </ligand>
</feature>
<feature type="binding site" evidence="7">
    <location>
        <position position="232"/>
    </location>
    <ligand>
        <name>substrate</name>
        <note>ligand shared between homodimeric partners</note>
    </ligand>
</feature>
<evidence type="ECO:0000313" key="12">
    <source>
        <dbReference type="WBParaSite" id="ACRNAN_scaffold11510.g20222.t1"/>
    </source>
</evidence>
<feature type="binding site" description="in other chain" evidence="7">
    <location>
        <position position="421"/>
    </location>
    <ligand>
        <name>substrate</name>
        <note>ligand shared between homodimeric partners</note>
    </ligand>
</feature>
<dbReference type="GO" id="GO:0070573">
    <property type="term" value="F:metallodipeptidase activity"/>
    <property type="evidence" value="ECO:0007669"/>
    <property type="project" value="InterPro"/>
</dbReference>
<dbReference type="PROSITE" id="PS00759">
    <property type="entry name" value="ARGE_DAPE_CPG2_2"/>
    <property type="match status" value="1"/>
</dbReference>
<feature type="binding site" evidence="8">
    <location>
        <position position="199"/>
    </location>
    <ligand>
        <name>Mn(2+)</name>
        <dbReference type="ChEBI" id="CHEBI:29035"/>
        <label>2</label>
    </ligand>
</feature>
<dbReference type="PIRSF" id="PIRSF037242">
    <property type="entry name" value="CNDP_dipeptidase"/>
    <property type="match status" value="1"/>
</dbReference>
<dbReference type="PANTHER" id="PTHR43270">
    <property type="entry name" value="BETA-ALA-HIS DIPEPTIDASE"/>
    <property type="match status" value="1"/>
</dbReference>
<evidence type="ECO:0000256" key="1">
    <source>
        <dbReference type="ARBA" id="ARBA00006247"/>
    </source>
</evidence>
<evidence type="ECO:0000256" key="3">
    <source>
        <dbReference type="ARBA" id="ARBA00022723"/>
    </source>
</evidence>
<comment type="cofactor">
    <cofactor evidence="8">
        <name>Mn(2+)</name>
        <dbReference type="ChEBI" id="CHEBI:29035"/>
    </cofactor>
    <text evidence="8">Binds 2 manganese ions per subunit.</text>
</comment>
<feature type="site" description="Important for catalytic activity" evidence="9">
    <location>
        <position position="232"/>
    </location>
</feature>
<evidence type="ECO:0000256" key="9">
    <source>
        <dbReference type="PIRSR" id="PIRSR037242-4"/>
    </source>
</evidence>
<evidence type="ECO:0000313" key="11">
    <source>
        <dbReference type="Proteomes" id="UP000887540"/>
    </source>
</evidence>
<dbReference type="Pfam" id="PF07687">
    <property type="entry name" value="M20_dimer"/>
    <property type="match status" value="1"/>
</dbReference>
<dbReference type="Gene3D" id="3.30.70.360">
    <property type="match status" value="1"/>
</dbReference>
<dbReference type="CDD" id="cd05676">
    <property type="entry name" value="M20_dipept_like_CNDP"/>
    <property type="match status" value="1"/>
</dbReference>
<dbReference type="Pfam" id="PF01546">
    <property type="entry name" value="Peptidase_M20"/>
    <property type="match status" value="1"/>
</dbReference>
<dbReference type="SUPFAM" id="SSF53187">
    <property type="entry name" value="Zn-dependent exopeptidases"/>
    <property type="match status" value="1"/>
</dbReference>
<feature type="binding site" evidence="8">
    <location>
        <position position="136"/>
    </location>
    <ligand>
        <name>Mn(2+)</name>
        <dbReference type="ChEBI" id="CHEBI:29035"/>
        <label>2</label>
    </ligand>
</feature>
<organism evidence="11 12">
    <name type="scientific">Acrobeloides nanus</name>
    <dbReference type="NCBI Taxonomy" id="290746"/>
    <lineage>
        <taxon>Eukaryota</taxon>
        <taxon>Metazoa</taxon>
        <taxon>Ecdysozoa</taxon>
        <taxon>Nematoda</taxon>
        <taxon>Chromadorea</taxon>
        <taxon>Rhabditida</taxon>
        <taxon>Tylenchina</taxon>
        <taxon>Cephalobomorpha</taxon>
        <taxon>Cephaloboidea</taxon>
        <taxon>Cephalobidae</taxon>
        <taxon>Acrobeloides</taxon>
    </lineage>
</organism>
<feature type="binding site" evidence="8">
    <location>
        <position position="171"/>
    </location>
    <ligand>
        <name>Mn(2+)</name>
        <dbReference type="ChEBI" id="CHEBI:29035"/>
        <label>1</label>
    </ligand>
</feature>
<dbReference type="Gene3D" id="3.40.630.10">
    <property type="entry name" value="Zn peptidases"/>
    <property type="match status" value="1"/>
</dbReference>
<keyword evidence="3 8" id="KW-0479">Metal-binding</keyword>
<dbReference type="InterPro" id="IPR001261">
    <property type="entry name" value="ArgE/DapE_CS"/>
</dbReference>
<sequence>MSYEKIAHEIDTNKTKFIDRLRTAVEIPSISADPEHREDVFRMIDWAQKQMETLGIKCEQIENGVQKLDNGQTLKLPPVLFGTLETSTSHPDKHKKTLLVYGHLDVQPARLADGWNTEPFQLVEKDGKLYGRGSTDDKGPILAWLNAIETMQHLKIDIPVNIKFVLEGMEESGSEGLDDILKQHQHTFLADVDMVCISDNYWLGKKKPCITYGLRGLCYYAIEISEPKQDLHSGVFGGTIHEPMNDLVWIMSRLQDLKGKILIDGIYDLVAPLTKEEEKTYDAIDFDLESYKQDLGVNKLTYDTKNEVLMYRWRFPSLSIHGIEGAFSGSGAKTVIPAKVIGKFSIRLVPDMEPEKVDKLVIDYLNKVWKERGSPAKFKPIAVHGAKSWVEDFKHPHYQAGARALKKVFGVDPDFVREGCSIPVTLTFQELTKKNVMLLPIGACDDMAHSQNEKINISNYIEGTKALAAYLLELAHV</sequence>
<dbReference type="AlphaFoldDB" id="A0A914CJR5"/>
<dbReference type="InterPro" id="IPR011650">
    <property type="entry name" value="Peptidase_M20_dimer"/>
</dbReference>
<feature type="binding site" evidence="8">
    <location>
        <position position="136"/>
    </location>
    <ligand>
        <name>Mn(2+)</name>
        <dbReference type="ChEBI" id="CHEBI:29035"/>
        <label>1</label>
    </ligand>
</feature>
<dbReference type="WBParaSite" id="ACRNAN_scaffold11510.g20222.t1">
    <property type="protein sequence ID" value="ACRNAN_scaffold11510.g20222.t1"/>
    <property type="gene ID" value="ACRNAN_scaffold11510.g20222"/>
</dbReference>
<feature type="domain" description="Peptidase M20 dimerisation" evidence="10">
    <location>
        <begin position="212"/>
        <end position="371"/>
    </location>
</feature>
<feature type="binding site" description="in other chain" evidence="7">
    <location>
        <position position="199"/>
    </location>
    <ligand>
        <name>substrate</name>
        <note>ligand shared between homodimeric partners</note>
    </ligand>
</feature>
<keyword evidence="11" id="KW-1185">Reference proteome</keyword>
<dbReference type="InterPro" id="IPR051458">
    <property type="entry name" value="Cyt/Met_Dipeptidase"/>
</dbReference>
<protein>
    <submittedName>
        <fullName evidence="12">Peptidase M20 dimerisation domain-containing protein</fullName>
    </submittedName>
</protein>
<dbReference type="GO" id="GO:0046872">
    <property type="term" value="F:metal ion binding"/>
    <property type="evidence" value="ECO:0007669"/>
    <property type="project" value="UniProtKB-KW"/>
</dbReference>
<keyword evidence="4" id="KW-0378">Hydrolase</keyword>
<keyword evidence="8" id="KW-0464">Manganese</keyword>
<evidence type="ECO:0000256" key="6">
    <source>
        <dbReference type="PIRSR" id="PIRSR037242-1"/>
    </source>
</evidence>
<dbReference type="Proteomes" id="UP000887540">
    <property type="component" value="Unplaced"/>
</dbReference>
<feature type="binding site" evidence="7">
    <location>
        <position position="334"/>
    </location>
    <ligand>
        <name>substrate</name>
        <note>ligand shared between homodimeric partners</note>
    </ligand>
</feature>
<feature type="binding site" evidence="8">
    <location>
        <position position="449"/>
    </location>
    <ligand>
        <name>Mn(2+)</name>
        <dbReference type="ChEBI" id="CHEBI:29035"/>
        <label>1</label>
    </ligand>
</feature>
<keyword evidence="5" id="KW-0482">Metalloprotease</keyword>
<evidence type="ECO:0000256" key="7">
    <source>
        <dbReference type="PIRSR" id="PIRSR037242-2"/>
    </source>
</evidence>
<dbReference type="GO" id="GO:0006508">
    <property type="term" value="P:proteolysis"/>
    <property type="evidence" value="ECO:0007669"/>
    <property type="project" value="UniProtKB-KW"/>
</dbReference>
<feature type="binding site" description="in other chain" evidence="7">
    <location>
        <position position="347"/>
    </location>
    <ligand>
        <name>substrate</name>
        <note>ligand shared between homodimeric partners</note>
    </ligand>
</feature>
<proteinExistence type="inferred from homology"/>
<evidence type="ECO:0000256" key="5">
    <source>
        <dbReference type="ARBA" id="ARBA00023049"/>
    </source>
</evidence>